<reference evidence="1" key="1">
    <citation type="submission" date="2020-08" db="EMBL/GenBank/DDBJ databases">
        <title>Multicomponent nature underlies the extraordinary mechanical properties of spider dragline silk.</title>
        <authorList>
            <person name="Kono N."/>
            <person name="Nakamura H."/>
            <person name="Mori M."/>
            <person name="Yoshida Y."/>
            <person name="Ohtoshi R."/>
            <person name="Malay A.D."/>
            <person name="Moran D.A.P."/>
            <person name="Tomita M."/>
            <person name="Numata K."/>
            <person name="Arakawa K."/>
        </authorList>
    </citation>
    <scope>NUCLEOTIDE SEQUENCE</scope>
</reference>
<gene>
    <name evidence="1" type="ORF">NPIL_575921</name>
</gene>
<dbReference type="EMBL" id="BMAW01112012">
    <property type="protein sequence ID" value="GFT50680.1"/>
    <property type="molecule type" value="Genomic_DNA"/>
</dbReference>
<name>A0A8X6P6C5_NEPPI</name>
<proteinExistence type="predicted"/>
<keyword evidence="2" id="KW-1185">Reference proteome</keyword>
<accession>A0A8X6P6C5</accession>
<evidence type="ECO:0000313" key="1">
    <source>
        <dbReference type="EMBL" id="GFT50680.1"/>
    </source>
</evidence>
<comment type="caution">
    <text evidence="1">The sequence shown here is derived from an EMBL/GenBank/DDBJ whole genome shotgun (WGS) entry which is preliminary data.</text>
</comment>
<protein>
    <submittedName>
        <fullName evidence="1">Uncharacterized protein</fullName>
    </submittedName>
</protein>
<sequence>MLLVISVLLFRRFSVKRPPRRSQTQSLTRDRPETLLCYRLDTCEAGSNQGPLSLRSNALSWAISTAERRLLVNLRLNVEGCYDLLFKGVKIYCFGRPNIILFFKPLCTKFQRRDMFLKGHGCSLHYIILCFTFVMEFWFRKVFLHHLRQTPRGRGCLLLPRDGYFYPETLVTRILVGLTNNWAISAHVHHMDRD</sequence>
<evidence type="ECO:0000313" key="2">
    <source>
        <dbReference type="Proteomes" id="UP000887013"/>
    </source>
</evidence>
<organism evidence="1 2">
    <name type="scientific">Nephila pilipes</name>
    <name type="common">Giant wood spider</name>
    <name type="synonym">Nephila maculata</name>
    <dbReference type="NCBI Taxonomy" id="299642"/>
    <lineage>
        <taxon>Eukaryota</taxon>
        <taxon>Metazoa</taxon>
        <taxon>Ecdysozoa</taxon>
        <taxon>Arthropoda</taxon>
        <taxon>Chelicerata</taxon>
        <taxon>Arachnida</taxon>
        <taxon>Araneae</taxon>
        <taxon>Araneomorphae</taxon>
        <taxon>Entelegynae</taxon>
        <taxon>Araneoidea</taxon>
        <taxon>Nephilidae</taxon>
        <taxon>Nephila</taxon>
    </lineage>
</organism>
<dbReference type="AlphaFoldDB" id="A0A8X6P6C5"/>
<dbReference type="Proteomes" id="UP000887013">
    <property type="component" value="Unassembled WGS sequence"/>
</dbReference>